<keyword evidence="3" id="KW-1003">Cell membrane</keyword>
<dbReference type="InterPro" id="IPR007387">
    <property type="entry name" value="TRAP_DctQ"/>
</dbReference>
<proteinExistence type="inferred from homology"/>
<evidence type="ECO:0000256" key="5">
    <source>
        <dbReference type="ARBA" id="ARBA00022692"/>
    </source>
</evidence>
<dbReference type="GO" id="GO:0022857">
    <property type="term" value="F:transmembrane transporter activity"/>
    <property type="evidence" value="ECO:0007669"/>
    <property type="project" value="UniProtKB-UniRule"/>
</dbReference>
<dbReference type="GO" id="GO:0015740">
    <property type="term" value="P:C4-dicarboxylate transport"/>
    <property type="evidence" value="ECO:0007669"/>
    <property type="project" value="TreeGrafter"/>
</dbReference>
<evidence type="ECO:0000256" key="7">
    <source>
        <dbReference type="ARBA" id="ARBA00023136"/>
    </source>
</evidence>
<keyword evidence="6 9" id="KW-1133">Transmembrane helix</keyword>
<evidence type="ECO:0000313" key="11">
    <source>
        <dbReference type="EMBL" id="TGG91460.1"/>
    </source>
</evidence>
<evidence type="ECO:0000259" key="10">
    <source>
        <dbReference type="Pfam" id="PF04290"/>
    </source>
</evidence>
<dbReference type="Proteomes" id="UP000297475">
    <property type="component" value="Unassembled WGS sequence"/>
</dbReference>
<organism evidence="11 12">
    <name type="scientific">Natronospirillum operosum</name>
    <dbReference type="NCBI Taxonomy" id="2759953"/>
    <lineage>
        <taxon>Bacteria</taxon>
        <taxon>Pseudomonadati</taxon>
        <taxon>Pseudomonadota</taxon>
        <taxon>Gammaproteobacteria</taxon>
        <taxon>Oceanospirillales</taxon>
        <taxon>Natronospirillaceae</taxon>
        <taxon>Natronospirillum</taxon>
    </lineage>
</organism>
<keyword evidence="12" id="KW-1185">Reference proteome</keyword>
<evidence type="ECO:0000256" key="4">
    <source>
        <dbReference type="ARBA" id="ARBA00022519"/>
    </source>
</evidence>
<keyword evidence="2 9" id="KW-0813">Transport</keyword>
<feature type="domain" description="Tripartite ATP-independent periplasmic transporters DctQ component" evidence="10">
    <location>
        <begin position="27"/>
        <end position="155"/>
    </location>
</feature>
<feature type="transmembrane region" description="Helical" evidence="9">
    <location>
        <begin position="88"/>
        <end position="109"/>
    </location>
</feature>
<evidence type="ECO:0000256" key="6">
    <source>
        <dbReference type="ARBA" id="ARBA00022989"/>
    </source>
</evidence>
<sequence length="179" mass="19524">MSFTKLLNGFATWVERIASVFLAAVTSLVFVSAAARYLWGAPILDAHAFASLMLGVALLWGLSSASWRDEHISVDLLYMGFPPAMKRIVDILGQMLILIFVGLFCWMLLKHVGSVRDAGQVTVDTRTAVWPFYLMAWLGVAAAVMLIVARLWLLVFNPAGLPAKKSIADEAAENAGEPN</sequence>
<keyword evidence="4 9" id="KW-0997">Cell inner membrane</keyword>
<dbReference type="EMBL" id="SRMF01000008">
    <property type="protein sequence ID" value="TGG91460.1"/>
    <property type="molecule type" value="Genomic_DNA"/>
</dbReference>
<evidence type="ECO:0000256" key="3">
    <source>
        <dbReference type="ARBA" id="ARBA00022475"/>
    </source>
</evidence>
<comment type="caution">
    <text evidence="11">The sequence shown here is derived from an EMBL/GenBank/DDBJ whole genome shotgun (WGS) entry which is preliminary data.</text>
</comment>
<name>A0A4Z0W7E4_9GAMM</name>
<dbReference type="OrthoDB" id="2877624at2"/>
<dbReference type="PANTHER" id="PTHR35011">
    <property type="entry name" value="2,3-DIKETO-L-GULONATE TRAP TRANSPORTER SMALL PERMEASE PROTEIN YIAM"/>
    <property type="match status" value="1"/>
</dbReference>
<reference evidence="11 12" key="1">
    <citation type="submission" date="2019-04" db="EMBL/GenBank/DDBJ databases">
        <title>Natronospirillum operosus gen. nov., sp. nov., a haloalkaliphilic satellite isolated from decaying biomass of laboratory culture of cyanobacterium Geitlerinema sp. and proposal of Natronospirillaceae fam. nov. and Saccharospirillaceae fam. nov.</title>
        <authorList>
            <person name="Kevbrin V."/>
            <person name="Boltyanskaya Y."/>
            <person name="Koziaeva V."/>
            <person name="Grouzdev D.S."/>
            <person name="Park M."/>
            <person name="Cho J."/>
        </authorList>
    </citation>
    <scope>NUCLEOTIDE SEQUENCE [LARGE SCALE GENOMIC DNA]</scope>
    <source>
        <strain evidence="11 12">G-116</strain>
    </source>
</reference>
<protein>
    <recommendedName>
        <fullName evidence="9">TRAP transporter small permease protein</fullName>
    </recommendedName>
</protein>
<dbReference type="RefSeq" id="WP_135484244.1">
    <property type="nucleotide sequence ID" value="NZ_SRMF01000008.1"/>
</dbReference>
<comment type="subcellular location">
    <subcellularLocation>
        <location evidence="1 9">Cell inner membrane</location>
        <topology evidence="1 9">Multi-pass membrane protein</topology>
    </subcellularLocation>
</comment>
<dbReference type="GO" id="GO:0005886">
    <property type="term" value="C:plasma membrane"/>
    <property type="evidence" value="ECO:0007669"/>
    <property type="project" value="UniProtKB-SubCell"/>
</dbReference>
<comment type="subunit">
    <text evidence="9">The complex comprises the extracytoplasmic solute receptor protein and the two transmembrane proteins.</text>
</comment>
<feature type="transmembrane region" description="Helical" evidence="9">
    <location>
        <begin position="46"/>
        <end position="67"/>
    </location>
</feature>
<gene>
    <name evidence="11" type="ORF">E4656_15640</name>
</gene>
<dbReference type="PANTHER" id="PTHR35011:SF2">
    <property type="entry name" value="2,3-DIKETO-L-GULONATE TRAP TRANSPORTER SMALL PERMEASE PROTEIN YIAM"/>
    <property type="match status" value="1"/>
</dbReference>
<comment type="similarity">
    <text evidence="8 9">Belongs to the TRAP transporter small permease family.</text>
</comment>
<evidence type="ECO:0000256" key="9">
    <source>
        <dbReference type="RuleBase" id="RU369079"/>
    </source>
</evidence>
<dbReference type="AlphaFoldDB" id="A0A4Z0W7E4"/>
<feature type="transmembrane region" description="Helical" evidence="9">
    <location>
        <begin position="20"/>
        <end position="40"/>
    </location>
</feature>
<keyword evidence="7 9" id="KW-0472">Membrane</keyword>
<evidence type="ECO:0000256" key="2">
    <source>
        <dbReference type="ARBA" id="ARBA00022448"/>
    </source>
</evidence>
<evidence type="ECO:0000313" key="12">
    <source>
        <dbReference type="Proteomes" id="UP000297475"/>
    </source>
</evidence>
<dbReference type="InterPro" id="IPR055348">
    <property type="entry name" value="DctQ"/>
</dbReference>
<comment type="function">
    <text evidence="9">Part of the tripartite ATP-independent periplasmic (TRAP) transport system.</text>
</comment>
<accession>A0A4Z0W7E4</accession>
<evidence type="ECO:0000256" key="1">
    <source>
        <dbReference type="ARBA" id="ARBA00004429"/>
    </source>
</evidence>
<evidence type="ECO:0000256" key="8">
    <source>
        <dbReference type="ARBA" id="ARBA00038436"/>
    </source>
</evidence>
<dbReference type="Pfam" id="PF04290">
    <property type="entry name" value="DctQ"/>
    <property type="match status" value="1"/>
</dbReference>
<keyword evidence="5 9" id="KW-0812">Transmembrane</keyword>
<feature type="transmembrane region" description="Helical" evidence="9">
    <location>
        <begin position="129"/>
        <end position="156"/>
    </location>
</feature>